<dbReference type="InterPro" id="IPR038136">
    <property type="entry name" value="CofD-like_dom_sf"/>
</dbReference>
<dbReference type="Gene3D" id="3.40.50.10680">
    <property type="entry name" value="CofD-like domains"/>
    <property type="match status" value="1"/>
</dbReference>
<organism evidence="3 4">
    <name type="scientific">Tomitella cavernea</name>
    <dbReference type="NCBI Taxonomy" id="1387982"/>
    <lineage>
        <taxon>Bacteria</taxon>
        <taxon>Bacillati</taxon>
        <taxon>Actinomycetota</taxon>
        <taxon>Actinomycetes</taxon>
        <taxon>Mycobacteriales</taxon>
        <taxon>Tomitella</taxon>
    </lineage>
</organism>
<comment type="caution">
    <text evidence="3">The sequence shown here is derived from an EMBL/GenBank/DDBJ whole genome shotgun (WGS) entry which is preliminary data.</text>
</comment>
<dbReference type="EMBL" id="BAABKQ010000001">
    <property type="protein sequence ID" value="GAA4808615.1"/>
    <property type="molecule type" value="Genomic_DNA"/>
</dbReference>
<accession>A0ABP9CJ70</accession>
<evidence type="ECO:0000313" key="4">
    <source>
        <dbReference type="Proteomes" id="UP001500839"/>
    </source>
</evidence>
<evidence type="ECO:0000256" key="2">
    <source>
        <dbReference type="ARBA" id="ARBA00022842"/>
    </source>
</evidence>
<dbReference type="HAMAP" id="MF_01257">
    <property type="entry name" value="CofD"/>
    <property type="match status" value="1"/>
</dbReference>
<dbReference type="CDD" id="cd07186">
    <property type="entry name" value="CofD_like"/>
    <property type="match status" value="1"/>
</dbReference>
<dbReference type="GO" id="GO:0016740">
    <property type="term" value="F:transferase activity"/>
    <property type="evidence" value="ECO:0007669"/>
    <property type="project" value="UniProtKB-KW"/>
</dbReference>
<dbReference type="PANTHER" id="PTHR43007">
    <property type="entry name" value="2-PHOSPHO-L-LACTATE TRANSFERASE"/>
    <property type="match status" value="1"/>
</dbReference>
<reference evidence="4" key="1">
    <citation type="journal article" date="2019" name="Int. J. Syst. Evol. Microbiol.">
        <title>The Global Catalogue of Microorganisms (GCM) 10K type strain sequencing project: providing services to taxonomists for standard genome sequencing and annotation.</title>
        <authorList>
            <consortium name="The Broad Institute Genomics Platform"/>
            <consortium name="The Broad Institute Genome Sequencing Center for Infectious Disease"/>
            <person name="Wu L."/>
            <person name="Ma J."/>
        </authorList>
    </citation>
    <scope>NUCLEOTIDE SEQUENCE [LARGE SCALE GENOMIC DNA]</scope>
    <source>
        <strain evidence="4">JCM 18542</strain>
    </source>
</reference>
<name>A0ABP9CJ70_9ACTN</name>
<gene>
    <name evidence="3" type="primary">cofD</name>
    <name evidence="3" type="ORF">GCM10023353_10420</name>
</gene>
<dbReference type="Pfam" id="PF01933">
    <property type="entry name" value="CofD"/>
    <property type="match status" value="1"/>
</dbReference>
<dbReference type="NCBIfam" id="TIGR01819">
    <property type="entry name" value="F420_cofD"/>
    <property type="match status" value="1"/>
</dbReference>
<protein>
    <submittedName>
        <fullName evidence="3">2-phospho-L-lactate transferase</fullName>
    </submittedName>
</protein>
<sequence length="344" mass="35949">MAGGVGGAKFLRGLRAHLGITGGESADGAGASAAGDGTDDPGAGGHSITAVVNVGDDVWLHGLRITPDLDSCMYTLGDGIDRERGWGRADEGWRVKEELAAYGADPTWFGLGDRDTATHLIRSRMLRAGYPLSDVVAALCNRWRPGVRLLPVTDDRCETHVVVTDEGSGEQRAIHFQEWWVRHRAQVPTHSFVQVGAEQAVPAPGVVEAIEEADVVLIAPSNPVVSIGPVLSVPGIRGALRTTDAKIVGVSPIIAGAPVRGMADTCLSVIDVETSAQAVGRMYGARAESGLLDGWLVHTGDHADVPGVDVRAVPLLMTDDDATAEMARQALDLAAAGPAEESAR</sequence>
<evidence type="ECO:0000313" key="3">
    <source>
        <dbReference type="EMBL" id="GAA4808615.1"/>
    </source>
</evidence>
<keyword evidence="4" id="KW-1185">Reference proteome</keyword>
<proteinExistence type="inferred from homology"/>
<keyword evidence="1 3" id="KW-0808">Transferase</keyword>
<dbReference type="Proteomes" id="UP001500839">
    <property type="component" value="Unassembled WGS sequence"/>
</dbReference>
<dbReference type="PANTHER" id="PTHR43007:SF1">
    <property type="entry name" value="2-PHOSPHO-L-LACTATE TRANSFERASE"/>
    <property type="match status" value="1"/>
</dbReference>
<dbReference type="InterPro" id="IPR002882">
    <property type="entry name" value="CofD"/>
</dbReference>
<keyword evidence="2" id="KW-0460">Magnesium</keyword>
<dbReference type="Gene3D" id="1.10.8.240">
    <property type="entry name" value="CofD-like domain"/>
    <property type="match status" value="1"/>
</dbReference>
<evidence type="ECO:0000256" key="1">
    <source>
        <dbReference type="ARBA" id="ARBA00022679"/>
    </source>
</evidence>
<dbReference type="InterPro" id="IPR010115">
    <property type="entry name" value="FbiA/CofD"/>
</dbReference>
<dbReference type="SUPFAM" id="SSF142338">
    <property type="entry name" value="CofD-like"/>
    <property type="match status" value="1"/>
</dbReference>